<dbReference type="InterPro" id="IPR045155">
    <property type="entry name" value="Beta-lactam_cat"/>
</dbReference>
<name>A0A239DFT6_9ACTN</name>
<dbReference type="PANTHER" id="PTHR35333:SF3">
    <property type="entry name" value="BETA-LACTAMASE-TYPE TRANSPEPTIDASE FOLD CONTAINING PROTEIN"/>
    <property type="match status" value="1"/>
</dbReference>
<dbReference type="RefSeq" id="WP_089403850.1">
    <property type="nucleotide sequence ID" value="NZ_FZOH01000003.1"/>
</dbReference>
<accession>A0A239DFT6</accession>
<dbReference type="GO" id="GO:0008800">
    <property type="term" value="F:beta-lactamase activity"/>
    <property type="evidence" value="ECO:0007669"/>
    <property type="project" value="InterPro"/>
</dbReference>
<dbReference type="InterPro" id="IPR000871">
    <property type="entry name" value="Beta-lactam_class-A"/>
</dbReference>
<dbReference type="PANTHER" id="PTHR35333">
    <property type="entry name" value="BETA-LACTAMASE"/>
    <property type="match status" value="1"/>
</dbReference>
<dbReference type="SUPFAM" id="SSF56601">
    <property type="entry name" value="beta-lactamase/transpeptidase-like"/>
    <property type="match status" value="1"/>
</dbReference>
<organism evidence="2 3">
    <name type="scientific">Geodermatophilus saharensis</name>
    <dbReference type="NCBI Taxonomy" id="1137994"/>
    <lineage>
        <taxon>Bacteria</taxon>
        <taxon>Bacillati</taxon>
        <taxon>Actinomycetota</taxon>
        <taxon>Actinomycetes</taxon>
        <taxon>Geodermatophilales</taxon>
        <taxon>Geodermatophilaceae</taxon>
        <taxon>Geodermatophilus</taxon>
    </lineage>
</organism>
<dbReference type="Pfam" id="PF13354">
    <property type="entry name" value="Beta-lactamase2"/>
    <property type="match status" value="1"/>
</dbReference>
<dbReference type="AlphaFoldDB" id="A0A239DFT6"/>
<evidence type="ECO:0000313" key="3">
    <source>
        <dbReference type="Proteomes" id="UP000198386"/>
    </source>
</evidence>
<dbReference type="Gene3D" id="3.40.710.10">
    <property type="entry name" value="DD-peptidase/beta-lactamase superfamily"/>
    <property type="match status" value="1"/>
</dbReference>
<dbReference type="InterPro" id="IPR012338">
    <property type="entry name" value="Beta-lactam/transpept-like"/>
</dbReference>
<proteinExistence type="predicted"/>
<dbReference type="EMBL" id="FZOH01000003">
    <property type="protein sequence ID" value="SNS31366.1"/>
    <property type="molecule type" value="Genomic_DNA"/>
</dbReference>
<evidence type="ECO:0000259" key="1">
    <source>
        <dbReference type="Pfam" id="PF13354"/>
    </source>
</evidence>
<protein>
    <submittedName>
        <fullName evidence="2">Beta-lactamase enzyme family protein</fullName>
    </submittedName>
</protein>
<evidence type="ECO:0000313" key="2">
    <source>
        <dbReference type="EMBL" id="SNS31366.1"/>
    </source>
</evidence>
<gene>
    <name evidence="2" type="ORF">SAMN04488107_2161</name>
</gene>
<dbReference type="OrthoDB" id="4981298at2"/>
<dbReference type="GO" id="GO:0046677">
    <property type="term" value="P:response to antibiotic"/>
    <property type="evidence" value="ECO:0007669"/>
    <property type="project" value="InterPro"/>
</dbReference>
<sequence length="310" mass="30366">MSGSRLVTAALPVVLAFVLAIGSAGVRDGGAGDPTSVAAAAEVPAEVPTRPAVAEAAPPVPAAPTAQPPAVDAAGLLAEVQAAASAAGGSIALVVRAADGTPLVSSAGAGDVVYSASLVKLLVVGRLLELQARGEVVLTDRDRSLMERAVVRSDDAATSLLWDRWDGTALVGAVVTEAGLTATAPPAVAGRWGEATTSAADVAALLSGLETTLGPGPAATLLGWMRATSATGADGFDQRFGLLAGGAAGTVAAKQGWMCCVDRTRQLHSAGVLPGGEVVALLGDFPAATSWGRARAALDTAAAAVRAAVG</sequence>
<feature type="domain" description="Beta-lactamase class A catalytic" evidence="1">
    <location>
        <begin position="144"/>
        <end position="273"/>
    </location>
</feature>
<reference evidence="3" key="1">
    <citation type="submission" date="2017-06" db="EMBL/GenBank/DDBJ databases">
        <authorList>
            <person name="Varghese N."/>
            <person name="Submissions S."/>
        </authorList>
    </citation>
    <scope>NUCLEOTIDE SEQUENCE [LARGE SCALE GENOMIC DNA]</scope>
    <source>
        <strain evidence="3">DSM 45423</strain>
    </source>
</reference>
<keyword evidence="3" id="KW-1185">Reference proteome</keyword>
<dbReference type="GO" id="GO:0030655">
    <property type="term" value="P:beta-lactam antibiotic catabolic process"/>
    <property type="evidence" value="ECO:0007669"/>
    <property type="project" value="InterPro"/>
</dbReference>
<dbReference type="Proteomes" id="UP000198386">
    <property type="component" value="Unassembled WGS sequence"/>
</dbReference>